<evidence type="ECO:0000256" key="4">
    <source>
        <dbReference type="ARBA" id="ARBA00023136"/>
    </source>
</evidence>
<dbReference type="OrthoDB" id="4750680at2"/>
<keyword evidence="4 5" id="KW-0472">Membrane</keyword>
<proteinExistence type="predicted"/>
<keyword evidence="3 5" id="KW-1133">Transmembrane helix</keyword>
<keyword evidence="7" id="KW-1185">Reference proteome</keyword>
<protein>
    <recommendedName>
        <fullName evidence="8">DoxX family protein</fullName>
    </recommendedName>
</protein>
<dbReference type="EMBL" id="BAEE01000027">
    <property type="protein sequence ID" value="GAB09066.1"/>
    <property type="molecule type" value="Genomic_DNA"/>
</dbReference>
<evidence type="ECO:0000256" key="5">
    <source>
        <dbReference type="SAM" id="Phobius"/>
    </source>
</evidence>
<name>G7GZP1_9ACTN</name>
<dbReference type="Pfam" id="PF13564">
    <property type="entry name" value="DoxX_2"/>
    <property type="match status" value="1"/>
</dbReference>
<organism evidence="6 7">
    <name type="scientific">Gordonia araii NBRC 100433</name>
    <dbReference type="NCBI Taxonomy" id="1073574"/>
    <lineage>
        <taxon>Bacteria</taxon>
        <taxon>Bacillati</taxon>
        <taxon>Actinomycetota</taxon>
        <taxon>Actinomycetes</taxon>
        <taxon>Mycobacteriales</taxon>
        <taxon>Gordoniaceae</taxon>
        <taxon>Gordonia</taxon>
    </lineage>
</organism>
<dbReference type="InterPro" id="IPR032808">
    <property type="entry name" value="DoxX"/>
</dbReference>
<evidence type="ECO:0000313" key="7">
    <source>
        <dbReference type="Proteomes" id="UP000035088"/>
    </source>
</evidence>
<comment type="subcellular location">
    <subcellularLocation>
        <location evidence="1">Membrane</location>
        <topology evidence="1">Multi-pass membrane protein</topology>
    </subcellularLocation>
</comment>
<dbReference type="GO" id="GO:0016020">
    <property type="term" value="C:membrane"/>
    <property type="evidence" value="ECO:0007669"/>
    <property type="project" value="UniProtKB-SubCell"/>
</dbReference>
<evidence type="ECO:0000313" key="6">
    <source>
        <dbReference type="EMBL" id="GAB09066.1"/>
    </source>
</evidence>
<comment type="caution">
    <text evidence="6">The sequence shown here is derived from an EMBL/GenBank/DDBJ whole genome shotgun (WGS) entry which is preliminary data.</text>
</comment>
<evidence type="ECO:0000256" key="1">
    <source>
        <dbReference type="ARBA" id="ARBA00004141"/>
    </source>
</evidence>
<accession>G7GZP1</accession>
<dbReference type="STRING" id="1073574.GOARA_027_00290"/>
<evidence type="ECO:0000256" key="2">
    <source>
        <dbReference type="ARBA" id="ARBA00022692"/>
    </source>
</evidence>
<reference evidence="6 7" key="1">
    <citation type="submission" date="2011-11" db="EMBL/GenBank/DDBJ databases">
        <title>Whole genome shotgun sequence of Gordonia araii NBRC 100433.</title>
        <authorList>
            <person name="Yoshida Y."/>
            <person name="Hosoyama A."/>
            <person name="Tsuchikane K."/>
            <person name="Katsumata H."/>
            <person name="Yamazaki S."/>
            <person name="Fujita N."/>
        </authorList>
    </citation>
    <scope>NUCLEOTIDE SEQUENCE [LARGE SCALE GENOMIC DNA]</scope>
    <source>
        <strain evidence="6 7">NBRC 100433</strain>
    </source>
</reference>
<dbReference type="Proteomes" id="UP000035088">
    <property type="component" value="Unassembled WGS sequence"/>
</dbReference>
<gene>
    <name evidence="6" type="ORF">GOARA_027_00290</name>
</gene>
<sequence length="124" mass="12539">MSVAAIALSLVLVVICLFAGLPKVVLRGMPTANLRRHGFGDGKIRFIGAAETAAAVGLLVGLRYHPIGIASAVGMTILLLGAVGYHVAWGDYTGDSADRANAMPAVVSAVVAIATVVTIVASQA</sequence>
<evidence type="ECO:0008006" key="8">
    <source>
        <dbReference type="Google" id="ProtNLM"/>
    </source>
</evidence>
<evidence type="ECO:0000256" key="3">
    <source>
        <dbReference type="ARBA" id="ARBA00022989"/>
    </source>
</evidence>
<dbReference type="RefSeq" id="WP_007321143.1">
    <property type="nucleotide sequence ID" value="NZ_BAEE01000027.1"/>
</dbReference>
<feature type="transmembrane region" description="Helical" evidence="5">
    <location>
        <begin position="101"/>
        <end position="121"/>
    </location>
</feature>
<keyword evidence="2 5" id="KW-0812">Transmembrane</keyword>
<dbReference type="AlphaFoldDB" id="G7GZP1"/>
<feature type="transmembrane region" description="Helical" evidence="5">
    <location>
        <begin position="69"/>
        <end position="89"/>
    </location>
</feature>